<dbReference type="Gene3D" id="3.40.50.2300">
    <property type="match status" value="1"/>
</dbReference>
<gene>
    <name evidence="3" type="ORF">M2350_000657</name>
</gene>
<dbReference type="EMBL" id="JANUCP010000001">
    <property type="protein sequence ID" value="MCS3918260.1"/>
    <property type="molecule type" value="Genomic_DNA"/>
</dbReference>
<dbReference type="Pfam" id="PF01451">
    <property type="entry name" value="LMWPc"/>
    <property type="match status" value="1"/>
</dbReference>
<evidence type="ECO:0000256" key="1">
    <source>
        <dbReference type="ARBA" id="ARBA00022849"/>
    </source>
</evidence>
<protein>
    <submittedName>
        <fullName evidence="3">Arsenate reductase</fullName>
        <ecNumber evidence="3">1.20.4.1</ecNumber>
    </submittedName>
</protein>
<keyword evidence="4" id="KW-1185">Reference proteome</keyword>
<keyword evidence="3" id="KW-0560">Oxidoreductase</keyword>
<evidence type="ECO:0000259" key="2">
    <source>
        <dbReference type="SMART" id="SM00226"/>
    </source>
</evidence>
<accession>A0ABT2EJX8</accession>
<dbReference type="CDD" id="cd16345">
    <property type="entry name" value="LMWP_ArsC"/>
    <property type="match status" value="1"/>
</dbReference>
<dbReference type="PANTHER" id="PTHR43428:SF1">
    <property type="entry name" value="ARSENATE REDUCTASE"/>
    <property type="match status" value="1"/>
</dbReference>
<name>A0ABT2EJX8_9BACT</name>
<dbReference type="InterPro" id="IPR036196">
    <property type="entry name" value="Ptyr_pPase_sf"/>
</dbReference>
<dbReference type="RefSeq" id="WP_259093876.1">
    <property type="nucleotide sequence ID" value="NZ_CP130454.1"/>
</dbReference>
<dbReference type="PANTHER" id="PTHR43428">
    <property type="entry name" value="ARSENATE REDUCTASE"/>
    <property type="match status" value="1"/>
</dbReference>
<dbReference type="GO" id="GO:0008794">
    <property type="term" value="F:arsenate reductase (glutaredoxin) activity"/>
    <property type="evidence" value="ECO:0007669"/>
    <property type="project" value="UniProtKB-EC"/>
</dbReference>
<dbReference type="SUPFAM" id="SSF52788">
    <property type="entry name" value="Phosphotyrosine protein phosphatases I"/>
    <property type="match status" value="1"/>
</dbReference>
<dbReference type="InterPro" id="IPR023485">
    <property type="entry name" value="Ptyr_pPase"/>
</dbReference>
<feature type="domain" description="Phosphotyrosine protein phosphatase I" evidence="2">
    <location>
        <begin position="3"/>
        <end position="134"/>
    </location>
</feature>
<evidence type="ECO:0000313" key="3">
    <source>
        <dbReference type="EMBL" id="MCS3918260.1"/>
    </source>
</evidence>
<organism evidence="3 4">
    <name type="scientific">Candidatus Fervidibacter sacchari</name>
    <dbReference type="NCBI Taxonomy" id="1448929"/>
    <lineage>
        <taxon>Bacteria</taxon>
        <taxon>Candidatus Fervidibacterota</taxon>
        <taxon>Candidatus Fervidibacter</taxon>
    </lineage>
</organism>
<proteinExistence type="predicted"/>
<dbReference type="Proteomes" id="UP001204798">
    <property type="component" value="Unassembled WGS sequence"/>
</dbReference>
<reference evidence="3 4" key="1">
    <citation type="submission" date="2022-08" db="EMBL/GenBank/DDBJ databases">
        <title>Bacterial and archaeal communities from various locations to study Microbial Dark Matter (Phase II).</title>
        <authorList>
            <person name="Stepanauskas R."/>
        </authorList>
    </citation>
    <scope>NUCLEOTIDE SEQUENCE [LARGE SCALE GENOMIC DNA]</scope>
    <source>
        <strain evidence="3 4">PD1</strain>
    </source>
</reference>
<dbReference type="EC" id="1.20.4.1" evidence="3"/>
<keyword evidence="1" id="KW-0059">Arsenical resistance</keyword>
<sequence length="138" mass="15207">MPKRVLFVCTGNSARSQMAEGFAKAMGIEAFSAGTHPKESVHPLAVAVMAEKGIDISHQRPKPLDLEFAKTVDLIVTVCGEADAECAHLPLPAPKIHWDLPDPAKVEGSEETRLAAFRQVRDEIERRVRELIAEIERL</sequence>
<evidence type="ECO:0000313" key="4">
    <source>
        <dbReference type="Proteomes" id="UP001204798"/>
    </source>
</evidence>
<dbReference type="SMART" id="SM00226">
    <property type="entry name" value="LMWPc"/>
    <property type="match status" value="1"/>
</dbReference>
<comment type="caution">
    <text evidence="3">The sequence shown here is derived from an EMBL/GenBank/DDBJ whole genome shotgun (WGS) entry which is preliminary data.</text>
</comment>